<keyword evidence="2" id="KW-1185">Reference proteome</keyword>
<evidence type="ECO:0000313" key="1">
    <source>
        <dbReference type="EMBL" id="NNG23161.1"/>
    </source>
</evidence>
<sequence length="80" mass="8894">MSKFIRIDKDNTPKKAVLLNLDLVATVELAPQSDLLSSNNDEKRMYANLLSGDKTTLATVHFDSVEDAHAWVATHLDVKL</sequence>
<name>A0A7Y2JY38_9BURK</name>
<dbReference type="AlphaFoldDB" id="A0A7Y2JY38"/>
<dbReference type="Proteomes" id="UP000533905">
    <property type="component" value="Unassembled WGS sequence"/>
</dbReference>
<protein>
    <submittedName>
        <fullName evidence="1">Uncharacterized protein</fullName>
    </submittedName>
</protein>
<accession>A0A7Y2JY38</accession>
<comment type="caution">
    <text evidence="1">The sequence shown here is derived from an EMBL/GenBank/DDBJ whole genome shotgun (WGS) entry which is preliminary data.</text>
</comment>
<organism evidence="1 2">
    <name type="scientific">Telluria aromaticivorans</name>
    <dbReference type="NCBI Taxonomy" id="2725995"/>
    <lineage>
        <taxon>Bacteria</taxon>
        <taxon>Pseudomonadati</taxon>
        <taxon>Pseudomonadota</taxon>
        <taxon>Betaproteobacteria</taxon>
        <taxon>Burkholderiales</taxon>
        <taxon>Oxalobacteraceae</taxon>
        <taxon>Telluria group</taxon>
        <taxon>Telluria</taxon>
    </lineage>
</organism>
<dbReference type="EMBL" id="JABAIV010000002">
    <property type="protein sequence ID" value="NNG23161.1"/>
    <property type="molecule type" value="Genomic_DNA"/>
</dbReference>
<proteinExistence type="predicted"/>
<dbReference type="RefSeq" id="WP_171083357.1">
    <property type="nucleotide sequence ID" value="NZ_JABAIV010000002.1"/>
</dbReference>
<gene>
    <name evidence="1" type="ORF">HGB41_09115</name>
</gene>
<reference evidence="1 2" key="1">
    <citation type="submission" date="2020-04" db="EMBL/GenBank/DDBJ databases">
        <title>Massilia sp. nov., a cold adapted bacteria isolated from Arctic soil.</title>
        <authorList>
            <person name="Son J."/>
            <person name="Ka J.-O."/>
        </authorList>
    </citation>
    <scope>NUCLEOTIDE SEQUENCE [LARGE SCALE GENOMIC DNA]</scope>
    <source>
        <strain evidence="1 2">ML15P13</strain>
    </source>
</reference>
<evidence type="ECO:0000313" key="2">
    <source>
        <dbReference type="Proteomes" id="UP000533905"/>
    </source>
</evidence>